<dbReference type="OrthoDB" id="6592685at2759"/>
<dbReference type="CDD" id="cd00096">
    <property type="entry name" value="Ig"/>
    <property type="match status" value="1"/>
</dbReference>
<dbReference type="InterPro" id="IPR050958">
    <property type="entry name" value="Cell_Adh-Cytoskel_Orgn"/>
</dbReference>
<dbReference type="GO" id="GO:0005886">
    <property type="term" value="C:plasma membrane"/>
    <property type="evidence" value="ECO:0007669"/>
    <property type="project" value="TreeGrafter"/>
</dbReference>
<sequence length="344" mass="38812">MKIAYEVFFVIIYIHFAYSQNIQTAVKDVGGVVEMKCSVFNTSGVPVAWIKFDKEQPTKTSVLSIGKKLIVRNPRFSVEVGVGNSSYTYKIQNIRDTDIASYRCVVMCDVDDGINTSADIELEVNRSPSILKFSSSPATLIAREGRPSKLECYADGYPEPKVTWSRQFNGILTTGGKFYRGNVLLFPNVTKDDRGTYFCDAMNSDGKGVRHMVEFHVAFAPVITVSNIMYTHRELSKPNMDVQCLVEAYPAPKIDWLYNGVVLLNDKYNRIEGNTTDHTDHQFSFSSLSFLKNNYDQHGKYTCKAQNEIGTAEVTVIERPCTKSNCDPRRVHHKNLPNFYGLTP</sequence>
<reference evidence="4" key="1">
    <citation type="submission" date="2017-10" db="EMBL/GenBank/DDBJ databases">
        <title>Transcriptome Assembly of Sugarcane Aphid Adults.</title>
        <authorList>
            <person name="Scully E.D."/>
            <person name="Palmer N.A."/>
            <person name="Geib S.M."/>
            <person name="Sarath G."/>
            <person name="Sattler S.E."/>
        </authorList>
    </citation>
    <scope>NUCLEOTIDE SEQUENCE</scope>
    <source>
        <tissue evidence="4">Whole body</tissue>
    </source>
</reference>
<dbReference type="GO" id="GO:0043025">
    <property type="term" value="C:neuronal cell body"/>
    <property type="evidence" value="ECO:0007669"/>
    <property type="project" value="TreeGrafter"/>
</dbReference>
<dbReference type="SUPFAM" id="SSF48726">
    <property type="entry name" value="Immunoglobulin"/>
    <property type="match status" value="3"/>
</dbReference>
<organism evidence="4">
    <name type="scientific">Melanaphis sacchari</name>
    <dbReference type="NCBI Taxonomy" id="742174"/>
    <lineage>
        <taxon>Eukaryota</taxon>
        <taxon>Metazoa</taxon>
        <taxon>Ecdysozoa</taxon>
        <taxon>Arthropoda</taxon>
        <taxon>Hexapoda</taxon>
        <taxon>Insecta</taxon>
        <taxon>Pterygota</taxon>
        <taxon>Neoptera</taxon>
        <taxon>Paraneoptera</taxon>
        <taxon>Hemiptera</taxon>
        <taxon>Sternorrhyncha</taxon>
        <taxon>Aphidomorpha</taxon>
        <taxon>Aphidoidea</taxon>
        <taxon>Aphididae</taxon>
        <taxon>Aphidini</taxon>
        <taxon>Melanaphis</taxon>
    </lineage>
</organism>
<gene>
    <name evidence="4" type="primary">LAC_16</name>
</gene>
<dbReference type="GO" id="GO:0008046">
    <property type="term" value="F:axon guidance receptor activity"/>
    <property type="evidence" value="ECO:0007669"/>
    <property type="project" value="TreeGrafter"/>
</dbReference>
<dbReference type="SMART" id="SM00408">
    <property type="entry name" value="IGc2"/>
    <property type="match status" value="3"/>
</dbReference>
<dbReference type="Pfam" id="PF13927">
    <property type="entry name" value="Ig_3"/>
    <property type="match status" value="2"/>
</dbReference>
<keyword evidence="1" id="KW-0393">Immunoglobulin domain</keyword>
<dbReference type="Gene3D" id="2.60.40.10">
    <property type="entry name" value="Immunoglobulins"/>
    <property type="match status" value="3"/>
</dbReference>
<feature type="signal peptide" evidence="2">
    <location>
        <begin position="1"/>
        <end position="19"/>
    </location>
</feature>
<accession>A0A2H8TLX7</accession>
<dbReference type="GO" id="GO:0007156">
    <property type="term" value="P:homophilic cell adhesion via plasma membrane adhesion molecules"/>
    <property type="evidence" value="ECO:0007669"/>
    <property type="project" value="TreeGrafter"/>
</dbReference>
<name>A0A2H8TLX7_9HEMI</name>
<dbReference type="PROSITE" id="PS50835">
    <property type="entry name" value="IG_LIKE"/>
    <property type="match status" value="3"/>
</dbReference>
<dbReference type="InterPro" id="IPR003599">
    <property type="entry name" value="Ig_sub"/>
</dbReference>
<feature type="domain" description="Ig-like" evidence="3">
    <location>
        <begin position="30"/>
        <end position="121"/>
    </location>
</feature>
<evidence type="ECO:0000259" key="3">
    <source>
        <dbReference type="PROSITE" id="PS50835"/>
    </source>
</evidence>
<dbReference type="PANTHER" id="PTHR45080">
    <property type="entry name" value="CONTACTIN 5"/>
    <property type="match status" value="1"/>
</dbReference>
<dbReference type="GO" id="GO:0030424">
    <property type="term" value="C:axon"/>
    <property type="evidence" value="ECO:0007669"/>
    <property type="project" value="TreeGrafter"/>
</dbReference>
<evidence type="ECO:0000256" key="2">
    <source>
        <dbReference type="SAM" id="SignalP"/>
    </source>
</evidence>
<dbReference type="InterPro" id="IPR013783">
    <property type="entry name" value="Ig-like_fold"/>
</dbReference>
<keyword evidence="2" id="KW-0732">Signal</keyword>
<evidence type="ECO:0000256" key="1">
    <source>
        <dbReference type="ARBA" id="ARBA00023319"/>
    </source>
</evidence>
<dbReference type="InterPro" id="IPR036179">
    <property type="entry name" value="Ig-like_dom_sf"/>
</dbReference>
<dbReference type="EMBL" id="GFXV01003195">
    <property type="protein sequence ID" value="MBW15000.1"/>
    <property type="molecule type" value="Transcribed_RNA"/>
</dbReference>
<dbReference type="PANTHER" id="PTHR45080:SF33">
    <property type="entry name" value="IG-LIKE DOMAIN-CONTAINING PROTEIN"/>
    <property type="match status" value="1"/>
</dbReference>
<protein>
    <submittedName>
        <fullName evidence="4">Lachesin</fullName>
    </submittedName>
</protein>
<dbReference type="GO" id="GO:0050808">
    <property type="term" value="P:synapse organization"/>
    <property type="evidence" value="ECO:0007669"/>
    <property type="project" value="TreeGrafter"/>
</dbReference>
<feature type="domain" description="Ig-like" evidence="3">
    <location>
        <begin position="128"/>
        <end position="210"/>
    </location>
</feature>
<dbReference type="AlphaFoldDB" id="A0A2H8TLX7"/>
<feature type="chain" id="PRO_5014191554" evidence="2">
    <location>
        <begin position="20"/>
        <end position="344"/>
    </location>
</feature>
<feature type="domain" description="Ig-like" evidence="3">
    <location>
        <begin position="221"/>
        <end position="315"/>
    </location>
</feature>
<dbReference type="InterPro" id="IPR003598">
    <property type="entry name" value="Ig_sub2"/>
</dbReference>
<proteinExistence type="predicted"/>
<dbReference type="InterPro" id="IPR007110">
    <property type="entry name" value="Ig-like_dom"/>
</dbReference>
<evidence type="ECO:0000313" key="4">
    <source>
        <dbReference type="EMBL" id="MBW15000.1"/>
    </source>
</evidence>
<dbReference type="SMART" id="SM00409">
    <property type="entry name" value="IG"/>
    <property type="match status" value="3"/>
</dbReference>